<dbReference type="EMBL" id="EAAA01000386">
    <property type="status" value="NOT_ANNOTATED_CDS"/>
    <property type="molecule type" value="Genomic_DNA"/>
</dbReference>
<evidence type="ECO:0000256" key="8">
    <source>
        <dbReference type="ARBA" id="ARBA00042755"/>
    </source>
</evidence>
<dbReference type="Pfam" id="PF13193">
    <property type="entry name" value="AMP-binding_C"/>
    <property type="match status" value="1"/>
</dbReference>
<evidence type="ECO:0000256" key="7">
    <source>
        <dbReference type="ARBA" id="ARBA00040004"/>
    </source>
</evidence>
<dbReference type="InterPro" id="IPR045851">
    <property type="entry name" value="AMP-bd_C_sf"/>
</dbReference>
<dbReference type="SUPFAM" id="SSF56801">
    <property type="entry name" value="Acetyl-CoA synthetase-like"/>
    <property type="match status" value="1"/>
</dbReference>
<organism evidence="14 15">
    <name type="scientific">Ciona intestinalis</name>
    <name type="common">Transparent sea squirt</name>
    <name type="synonym">Ascidia intestinalis</name>
    <dbReference type="NCBI Taxonomy" id="7719"/>
    <lineage>
        <taxon>Eukaryota</taxon>
        <taxon>Metazoa</taxon>
        <taxon>Chordata</taxon>
        <taxon>Tunicata</taxon>
        <taxon>Ascidiacea</taxon>
        <taxon>Phlebobranchia</taxon>
        <taxon>Cionidae</taxon>
        <taxon>Ciona</taxon>
    </lineage>
</organism>
<proteinExistence type="inferred from homology"/>
<dbReference type="InterPro" id="IPR042099">
    <property type="entry name" value="ANL_N_sf"/>
</dbReference>
<dbReference type="InParanoid" id="H2XYB0"/>
<dbReference type="Proteomes" id="UP000008144">
    <property type="component" value="Chromosome 1"/>
</dbReference>
<dbReference type="GO" id="GO:0005759">
    <property type="term" value="C:mitochondrial matrix"/>
    <property type="evidence" value="ECO:0000318"/>
    <property type="project" value="GO_Central"/>
</dbReference>
<dbReference type="Gene3D" id="3.30.300.30">
    <property type="match status" value="1"/>
</dbReference>
<dbReference type="OMA" id="FIMGRTD"/>
<evidence type="ECO:0000313" key="14">
    <source>
        <dbReference type="Ensembl" id="ENSCINP00000034644.1"/>
    </source>
</evidence>
<reference evidence="15" key="1">
    <citation type="journal article" date="2002" name="Science">
        <title>The draft genome of Ciona intestinalis: insights into chordate and vertebrate origins.</title>
        <authorList>
            <person name="Dehal P."/>
            <person name="Satou Y."/>
            <person name="Campbell R.K."/>
            <person name="Chapman J."/>
            <person name="Degnan B."/>
            <person name="De Tomaso A."/>
            <person name="Davidson B."/>
            <person name="Di Gregorio A."/>
            <person name="Gelpke M."/>
            <person name="Goodstein D.M."/>
            <person name="Harafuji N."/>
            <person name="Hastings K.E."/>
            <person name="Ho I."/>
            <person name="Hotta K."/>
            <person name="Huang W."/>
            <person name="Kawashima T."/>
            <person name="Lemaire P."/>
            <person name="Martinez D."/>
            <person name="Meinertzhagen I.A."/>
            <person name="Necula S."/>
            <person name="Nonaka M."/>
            <person name="Putnam N."/>
            <person name="Rash S."/>
            <person name="Saiga H."/>
            <person name="Satake M."/>
            <person name="Terry A."/>
            <person name="Yamada L."/>
            <person name="Wang H.G."/>
            <person name="Awazu S."/>
            <person name="Azumi K."/>
            <person name="Boore J."/>
            <person name="Branno M."/>
            <person name="Chin-Bow S."/>
            <person name="DeSantis R."/>
            <person name="Doyle S."/>
            <person name="Francino P."/>
            <person name="Keys D.N."/>
            <person name="Haga S."/>
            <person name="Hayashi H."/>
            <person name="Hino K."/>
            <person name="Imai K.S."/>
            <person name="Inaba K."/>
            <person name="Kano S."/>
            <person name="Kobayashi K."/>
            <person name="Kobayashi M."/>
            <person name="Lee B.I."/>
            <person name="Makabe K.W."/>
            <person name="Manohar C."/>
            <person name="Matassi G."/>
            <person name="Medina M."/>
            <person name="Mochizuki Y."/>
            <person name="Mount S."/>
            <person name="Morishita T."/>
            <person name="Miura S."/>
            <person name="Nakayama A."/>
            <person name="Nishizaka S."/>
            <person name="Nomoto H."/>
            <person name="Ohta F."/>
            <person name="Oishi K."/>
            <person name="Rigoutsos I."/>
            <person name="Sano M."/>
            <person name="Sasaki A."/>
            <person name="Sasakura Y."/>
            <person name="Shoguchi E."/>
            <person name="Shin-i T."/>
            <person name="Spagnuolo A."/>
            <person name="Stainier D."/>
            <person name="Suzuki M.M."/>
            <person name="Tassy O."/>
            <person name="Takatori N."/>
            <person name="Tokuoka M."/>
            <person name="Yagi K."/>
            <person name="Yoshizaki F."/>
            <person name="Wada S."/>
            <person name="Zhang C."/>
            <person name="Hyatt P.D."/>
            <person name="Larimer F."/>
            <person name="Detter C."/>
            <person name="Doggett N."/>
            <person name="Glavina T."/>
            <person name="Hawkins T."/>
            <person name="Richardson P."/>
            <person name="Lucas S."/>
            <person name="Kohara Y."/>
            <person name="Levine M."/>
            <person name="Satoh N."/>
            <person name="Rokhsar D.S."/>
        </authorList>
    </citation>
    <scope>NUCLEOTIDE SEQUENCE [LARGE SCALE GENOMIC DNA]</scope>
</reference>
<dbReference type="InterPro" id="IPR032387">
    <property type="entry name" value="ACAS_N"/>
</dbReference>
<comment type="catalytic activity">
    <reaction evidence="1">
        <text>acetate + ATP + CoA = acetyl-CoA + AMP + diphosphate</text>
        <dbReference type="Rhea" id="RHEA:23176"/>
        <dbReference type="ChEBI" id="CHEBI:30089"/>
        <dbReference type="ChEBI" id="CHEBI:30616"/>
        <dbReference type="ChEBI" id="CHEBI:33019"/>
        <dbReference type="ChEBI" id="CHEBI:57287"/>
        <dbReference type="ChEBI" id="CHEBI:57288"/>
        <dbReference type="ChEBI" id="CHEBI:456215"/>
        <dbReference type="EC" id="6.2.1.1"/>
    </reaction>
    <physiologicalReaction direction="left-to-right" evidence="1">
        <dbReference type="Rhea" id="RHEA:23177"/>
    </physiologicalReaction>
</comment>
<feature type="domain" description="AMP-dependent synthetase/ligase" evidence="11">
    <location>
        <begin position="99"/>
        <end position="481"/>
    </location>
</feature>
<dbReference type="FunCoup" id="H2XYB0">
    <property type="interactions" value="1"/>
</dbReference>
<dbReference type="PANTHER" id="PTHR43347:SF3">
    <property type="entry name" value="ACYL-COA SYNTHETASE SHORT-CHAIN FAMILY MEMBER 3, MITOCHONDRIAL"/>
    <property type="match status" value="1"/>
</dbReference>
<feature type="domain" description="AMP-binding enzyme C-terminal" evidence="12">
    <location>
        <begin position="546"/>
        <end position="626"/>
    </location>
</feature>
<dbReference type="EC" id="6.2.1.17" evidence="3"/>
<evidence type="ECO:0000256" key="3">
    <source>
        <dbReference type="ARBA" id="ARBA00012985"/>
    </source>
</evidence>
<dbReference type="FunFam" id="3.40.50.12780:FF:000011">
    <property type="entry name" value="Acetyl-coenzyme A synthetase 2-like, mitochondrial"/>
    <property type="match status" value="1"/>
</dbReference>
<reference evidence="14" key="3">
    <citation type="submission" date="2025-08" db="UniProtKB">
        <authorList>
            <consortium name="Ensembl"/>
        </authorList>
    </citation>
    <scope>IDENTIFICATION</scope>
</reference>
<evidence type="ECO:0000256" key="2">
    <source>
        <dbReference type="ARBA" id="ARBA00006432"/>
    </source>
</evidence>
<dbReference type="Pfam" id="PF00501">
    <property type="entry name" value="AMP-binding"/>
    <property type="match status" value="1"/>
</dbReference>
<evidence type="ECO:0000259" key="12">
    <source>
        <dbReference type="Pfam" id="PF13193"/>
    </source>
</evidence>
<dbReference type="Pfam" id="PF16177">
    <property type="entry name" value="ACAS_N"/>
    <property type="match status" value="1"/>
</dbReference>
<dbReference type="AlphaFoldDB" id="H2XYB0"/>
<dbReference type="Ensembl" id="ENSCINT00000035162.1">
    <property type="protein sequence ID" value="ENSCINP00000034644.1"/>
    <property type="gene ID" value="ENSCING00000018414.1"/>
</dbReference>
<keyword evidence="5" id="KW-0443">Lipid metabolism</keyword>
<dbReference type="InterPro" id="IPR020845">
    <property type="entry name" value="AMP-binding_CS"/>
</dbReference>
<sequence length="664" mass="73839">MLRTLSTKYHQLPILNRRHPTLVNGNISCIHLQSKLLYKTNYERSLKDTSAYWAEAAENLVWTKKWDKVIDNSNSPFTKWFTGGEISHCYNCIDRHVDEGNGDRVAIIHDSPVTDTIQNFTYNELLKQVSCLAGCLSDMGVKKGDRVLIYMPMIPQAVVAMQATIRLGGIHVVVFGGFAAKELSVRIDNCTPKAIISASCGVEPSRVVRYKPILNEALAMASHKPLKTIIYQRPNMEPAELGENDLDWDELMNKGRSHDCVPVPSNHPLYLLYTSGTTGLPKAVVRPTAGHSVRLHWSMKAIYGVDPGEVFWSASDLGWIVGHSYICHAPLVHGNATLMFEGKPVGTPDATTFFRIIQDHNVAALFVAPTALRAIKREDPDALLGKQFDLTSMRNLFVAGEHCDVDTLRWSKDAFQSPVLDHWWQTETGSAITASCVGLGNRLDPPESSTGLPVPGWDLRVVDDDGNEVERGTLGNIVAKLPLPLGTFQTLWNNDERFRNTYFTKYEGYYDTMDAGVQDEDGYISVMSRTDDVINVAGHRLSCGHIEEVINSHEQVVECAVVAKDDKLKGSIPFAYIVIKSDISDCRDPQSVLPSIIKLVRDEIGPVAAFKHAVFVNRLPKTRSGKTPRNTLQAICNKKPYKVSPTIEDSTVYPELEKSVSEYS</sequence>
<evidence type="ECO:0000256" key="10">
    <source>
        <dbReference type="ARBA" id="ARBA00049004"/>
    </source>
</evidence>
<protein>
    <recommendedName>
        <fullName evidence="7">Acyl-CoA synthetase short-chain family member 3, mitochondrial</fullName>
        <ecNumber evidence="4">6.2.1.1</ecNumber>
        <ecNumber evidence="3">6.2.1.17</ecNumber>
    </recommendedName>
    <alternativeName>
        <fullName evidence="8">Acetate--CoA ligase 3</fullName>
    </alternativeName>
    <alternativeName>
        <fullName evidence="6">Propionate--CoA ligase</fullName>
    </alternativeName>
</protein>
<dbReference type="GO" id="GO:0003987">
    <property type="term" value="F:acetate-CoA ligase activity"/>
    <property type="evidence" value="ECO:0007669"/>
    <property type="project" value="UniProtKB-EC"/>
</dbReference>
<evidence type="ECO:0000256" key="1">
    <source>
        <dbReference type="ARBA" id="ARBA00001884"/>
    </source>
</evidence>
<comment type="catalytic activity">
    <reaction evidence="10">
        <text>propanoate + ATP + CoA = propanoyl-CoA + AMP + diphosphate</text>
        <dbReference type="Rhea" id="RHEA:20373"/>
        <dbReference type="ChEBI" id="CHEBI:17272"/>
        <dbReference type="ChEBI" id="CHEBI:30616"/>
        <dbReference type="ChEBI" id="CHEBI:33019"/>
        <dbReference type="ChEBI" id="CHEBI:57287"/>
        <dbReference type="ChEBI" id="CHEBI:57392"/>
        <dbReference type="ChEBI" id="CHEBI:456215"/>
        <dbReference type="EC" id="6.2.1.17"/>
    </reaction>
    <physiologicalReaction direction="left-to-right" evidence="10">
        <dbReference type="Rhea" id="RHEA:20374"/>
    </physiologicalReaction>
</comment>
<keyword evidence="15" id="KW-1185">Reference proteome</keyword>
<dbReference type="GeneTree" id="ENSGT00940000157479"/>
<dbReference type="GO" id="GO:0050218">
    <property type="term" value="F:propionate-CoA ligase activity"/>
    <property type="evidence" value="ECO:0000318"/>
    <property type="project" value="GO_Central"/>
</dbReference>
<evidence type="ECO:0000256" key="6">
    <source>
        <dbReference type="ARBA" id="ARBA00029726"/>
    </source>
</evidence>
<dbReference type="STRING" id="7719.ENSCINP00000034644"/>
<dbReference type="PROSITE" id="PS00455">
    <property type="entry name" value="AMP_BINDING"/>
    <property type="match status" value="1"/>
</dbReference>
<accession>H2XYB0</accession>
<evidence type="ECO:0000256" key="5">
    <source>
        <dbReference type="ARBA" id="ARBA00023098"/>
    </source>
</evidence>
<evidence type="ECO:0000259" key="13">
    <source>
        <dbReference type="Pfam" id="PF16177"/>
    </source>
</evidence>
<comment type="similarity">
    <text evidence="2">Belongs to the ATP-dependent AMP-binding enzyme family.</text>
</comment>
<dbReference type="GO" id="GO:0006629">
    <property type="term" value="P:lipid metabolic process"/>
    <property type="evidence" value="ECO:0007669"/>
    <property type="project" value="UniProtKB-KW"/>
</dbReference>
<evidence type="ECO:0000256" key="9">
    <source>
        <dbReference type="ARBA" id="ARBA00047935"/>
    </source>
</evidence>
<evidence type="ECO:0000259" key="11">
    <source>
        <dbReference type="Pfam" id="PF00501"/>
    </source>
</evidence>
<feature type="domain" description="Acetyl-coenzyme A synthetase N-terminal" evidence="13">
    <location>
        <begin position="38"/>
        <end position="92"/>
    </location>
</feature>
<evidence type="ECO:0000256" key="4">
    <source>
        <dbReference type="ARBA" id="ARBA00013275"/>
    </source>
</evidence>
<dbReference type="EC" id="6.2.1.1" evidence="4"/>
<dbReference type="Gene3D" id="3.40.50.12780">
    <property type="entry name" value="N-terminal domain of ligase-like"/>
    <property type="match status" value="1"/>
</dbReference>
<dbReference type="HOGENOM" id="CLU_000022_3_5_1"/>
<dbReference type="InterPro" id="IPR000873">
    <property type="entry name" value="AMP-dep_synth/lig_dom"/>
</dbReference>
<reference evidence="14" key="2">
    <citation type="journal article" date="2008" name="Genome Biol.">
        <title>Improved genome assembly and evidence-based global gene model set for the chordate Ciona intestinalis: new insight into intron and operon populations.</title>
        <authorList>
            <person name="Satou Y."/>
            <person name="Mineta K."/>
            <person name="Ogasawara M."/>
            <person name="Sasakura Y."/>
            <person name="Shoguchi E."/>
            <person name="Ueno K."/>
            <person name="Yamada L."/>
            <person name="Matsumoto J."/>
            <person name="Wasserscheid J."/>
            <person name="Dewar K."/>
            <person name="Wiley G.B."/>
            <person name="Macmil S.L."/>
            <person name="Roe B.A."/>
            <person name="Zeller R.W."/>
            <person name="Hastings K.E."/>
            <person name="Lemaire P."/>
            <person name="Lindquist E."/>
            <person name="Endo T."/>
            <person name="Hotta K."/>
            <person name="Inaba K."/>
        </authorList>
    </citation>
    <scope>NUCLEOTIDE SEQUENCE [LARGE SCALE GENOMIC DNA]</scope>
    <source>
        <strain evidence="14">wild type</strain>
    </source>
</reference>
<evidence type="ECO:0000313" key="15">
    <source>
        <dbReference type="Proteomes" id="UP000008144"/>
    </source>
</evidence>
<dbReference type="PANTHER" id="PTHR43347">
    <property type="entry name" value="ACYL-COA SYNTHETASE"/>
    <property type="match status" value="1"/>
</dbReference>
<name>H2XYB0_CIOIN</name>
<dbReference type="InterPro" id="IPR025110">
    <property type="entry name" value="AMP-bd_C"/>
</dbReference>
<comment type="catalytic activity">
    <reaction evidence="9">
        <text>butanoate + ATP + CoA = butanoyl-CoA + AMP + diphosphate</text>
        <dbReference type="Rhea" id="RHEA:46172"/>
        <dbReference type="ChEBI" id="CHEBI:17968"/>
        <dbReference type="ChEBI" id="CHEBI:30616"/>
        <dbReference type="ChEBI" id="CHEBI:33019"/>
        <dbReference type="ChEBI" id="CHEBI:57287"/>
        <dbReference type="ChEBI" id="CHEBI:57371"/>
        <dbReference type="ChEBI" id="CHEBI:456215"/>
    </reaction>
    <physiologicalReaction direction="left-to-right" evidence="9">
        <dbReference type="Rhea" id="RHEA:46173"/>
    </physiologicalReaction>
</comment>
<reference evidence="14" key="4">
    <citation type="submission" date="2025-09" db="UniProtKB">
        <authorList>
            <consortium name="Ensembl"/>
        </authorList>
    </citation>
    <scope>IDENTIFICATION</scope>
</reference>